<dbReference type="STRING" id="188477.A0A3S1A099"/>
<gene>
    <name evidence="4" type="ORF">EGW08_001061</name>
</gene>
<dbReference type="PANTHER" id="PTHR46089:SF2">
    <property type="entry name" value="ALSIN HOMOLOG"/>
    <property type="match status" value="1"/>
</dbReference>
<dbReference type="InterPro" id="IPR057248">
    <property type="entry name" value="Alsin-like_PH"/>
</dbReference>
<reference evidence="4 5" key="1">
    <citation type="submission" date="2019-01" db="EMBL/GenBank/DDBJ databases">
        <title>A draft genome assembly of the solar-powered sea slug Elysia chlorotica.</title>
        <authorList>
            <person name="Cai H."/>
            <person name="Li Q."/>
            <person name="Fang X."/>
            <person name="Li J."/>
            <person name="Curtis N.E."/>
            <person name="Altenburger A."/>
            <person name="Shibata T."/>
            <person name="Feng M."/>
            <person name="Maeda T."/>
            <person name="Schwartz J.A."/>
            <person name="Shigenobu S."/>
            <person name="Lundholm N."/>
            <person name="Nishiyama T."/>
            <person name="Yang H."/>
            <person name="Hasebe M."/>
            <person name="Li S."/>
            <person name="Pierce S.K."/>
            <person name="Wang J."/>
        </authorList>
    </citation>
    <scope>NUCLEOTIDE SEQUENCE [LARGE SCALE GENOMIC DNA]</scope>
    <source>
        <strain evidence="4">EC2010</strain>
        <tissue evidence="4">Whole organism of an adult</tissue>
    </source>
</reference>
<dbReference type="OrthoDB" id="284854at2759"/>
<dbReference type="GO" id="GO:0005737">
    <property type="term" value="C:cytoplasm"/>
    <property type="evidence" value="ECO:0007669"/>
    <property type="project" value="TreeGrafter"/>
</dbReference>
<proteinExistence type="predicted"/>
<dbReference type="Gene3D" id="2.130.10.30">
    <property type="entry name" value="Regulator of chromosome condensation 1/beta-lactamase-inhibitor protein II"/>
    <property type="match status" value="1"/>
</dbReference>
<dbReference type="Pfam" id="PF25383">
    <property type="entry name" value="PH_alsin"/>
    <property type="match status" value="1"/>
</dbReference>
<protein>
    <recommendedName>
        <fullName evidence="3">Alsin-like PH-like domain-containing protein</fullName>
    </recommendedName>
</protein>
<comment type="caution">
    <text evidence="4">The sequence shown here is derived from an EMBL/GenBank/DDBJ whole genome shotgun (WGS) entry which is preliminary data.</text>
</comment>
<evidence type="ECO:0000313" key="4">
    <source>
        <dbReference type="EMBL" id="RUS91148.1"/>
    </source>
</evidence>
<dbReference type="EMBL" id="RQTK01000017">
    <property type="protein sequence ID" value="RUS91148.1"/>
    <property type="molecule type" value="Genomic_DNA"/>
</dbReference>
<dbReference type="SUPFAM" id="SSF50985">
    <property type="entry name" value="RCC1/BLIP-II"/>
    <property type="match status" value="1"/>
</dbReference>
<feature type="signal peptide" evidence="2">
    <location>
        <begin position="1"/>
        <end position="17"/>
    </location>
</feature>
<dbReference type="SUPFAM" id="SSF50729">
    <property type="entry name" value="PH domain-like"/>
    <property type="match status" value="1"/>
</dbReference>
<keyword evidence="2" id="KW-0732">Signal</keyword>
<feature type="chain" id="PRO_5018659285" description="Alsin-like PH-like domain-containing protein" evidence="2">
    <location>
        <begin position="18"/>
        <end position="502"/>
    </location>
</feature>
<dbReference type="GO" id="GO:0005085">
    <property type="term" value="F:guanyl-nucleotide exchange factor activity"/>
    <property type="evidence" value="ECO:0007669"/>
    <property type="project" value="TreeGrafter"/>
</dbReference>
<dbReference type="GO" id="GO:0031267">
    <property type="term" value="F:small GTPase binding"/>
    <property type="evidence" value="ECO:0007669"/>
    <property type="project" value="TreeGrafter"/>
</dbReference>
<evidence type="ECO:0000256" key="2">
    <source>
        <dbReference type="SAM" id="SignalP"/>
    </source>
</evidence>
<keyword evidence="5" id="KW-1185">Reference proteome</keyword>
<dbReference type="PROSITE" id="PS50012">
    <property type="entry name" value="RCC1_3"/>
    <property type="match status" value="1"/>
</dbReference>
<feature type="domain" description="Alsin-like PH-like" evidence="3">
    <location>
        <begin position="345"/>
        <end position="450"/>
    </location>
</feature>
<name>A0A3S1A099_ELYCH</name>
<dbReference type="Gene3D" id="2.30.29.30">
    <property type="entry name" value="Pleckstrin-homology domain (PH domain)/Phosphotyrosine-binding domain (PTB)"/>
    <property type="match status" value="1"/>
</dbReference>
<accession>A0A3S1A099</accession>
<dbReference type="Proteomes" id="UP000271974">
    <property type="component" value="Unassembled WGS sequence"/>
</dbReference>
<dbReference type="Pfam" id="PF00415">
    <property type="entry name" value="RCC1"/>
    <property type="match status" value="1"/>
</dbReference>
<evidence type="ECO:0000256" key="1">
    <source>
        <dbReference type="PROSITE-ProRule" id="PRU00235"/>
    </source>
</evidence>
<dbReference type="PROSITE" id="PS00626">
    <property type="entry name" value="RCC1_2"/>
    <property type="match status" value="1"/>
</dbReference>
<evidence type="ECO:0000259" key="3">
    <source>
        <dbReference type="Pfam" id="PF25383"/>
    </source>
</evidence>
<dbReference type="PANTHER" id="PTHR46089">
    <property type="entry name" value="ALSIN HOMOLOG"/>
    <property type="match status" value="1"/>
</dbReference>
<dbReference type="InterPro" id="IPR009091">
    <property type="entry name" value="RCC1/BLIP-II"/>
</dbReference>
<dbReference type="GO" id="GO:0016197">
    <property type="term" value="P:endosomal transport"/>
    <property type="evidence" value="ECO:0007669"/>
    <property type="project" value="TreeGrafter"/>
</dbReference>
<dbReference type="InterPro" id="IPR051984">
    <property type="entry name" value="Alsin"/>
</dbReference>
<organism evidence="4 5">
    <name type="scientific">Elysia chlorotica</name>
    <name type="common">Eastern emerald elysia</name>
    <name type="synonym">Sea slug</name>
    <dbReference type="NCBI Taxonomy" id="188477"/>
    <lineage>
        <taxon>Eukaryota</taxon>
        <taxon>Metazoa</taxon>
        <taxon>Spiralia</taxon>
        <taxon>Lophotrochozoa</taxon>
        <taxon>Mollusca</taxon>
        <taxon>Gastropoda</taxon>
        <taxon>Heterobranchia</taxon>
        <taxon>Euthyneura</taxon>
        <taxon>Panpulmonata</taxon>
        <taxon>Sacoglossa</taxon>
        <taxon>Placobranchoidea</taxon>
        <taxon>Plakobranchidae</taxon>
        <taxon>Elysia</taxon>
    </lineage>
</organism>
<dbReference type="AlphaFoldDB" id="A0A3S1A099"/>
<dbReference type="InterPro" id="IPR000408">
    <property type="entry name" value="Reg_chr_condens"/>
</dbReference>
<feature type="repeat" description="RCC1" evidence="1">
    <location>
        <begin position="20"/>
        <end position="69"/>
    </location>
</feature>
<sequence>MLTTLIVCLQVVSLALASNSHVFSWGSNSYGQLGQTEDMISPMRIKIAKSSPVWDIAAGENHSLFLCDSTEITPEVLYSGKQPNQGTHASSKKTNQLVPVAAVNKMGLTTTRIEAGGESCVCLALNPPHPESKLVLELAATERPFYNQLIKTSNVLLRPLQKSAFYTSMDVYPFKSCLENLISAFGSLTKKVGEGIADLTRCIQNQSPVTQSHLVQCHNDFVQAFLHYSQAFSDLLAVGGFDFCTKIGFEFFERVQSSIQDLAQERDKSVGASKLFLRAMLYPFYRVGSYATCFSRIAEVLTNPSDSTEVQGVSLAWAGLKSSLSQEHKTAEATRFFWDTVASKTIMDSLRVPARRLLKESKTSPLHWPSGSRFSQRLFVLFSDVFVLVQNNTMTVLSLETVWIDPSTPEIENPNGITILAPEDRFDLVASSSDQKVQWLLALNSAISRIVTNQKSLPSVHGNEDQVIPPLVRHACHKFVKPGIYKDAVYQGSWLSAKVDGL</sequence>
<dbReference type="InterPro" id="IPR011993">
    <property type="entry name" value="PH-like_dom_sf"/>
</dbReference>
<dbReference type="Pfam" id="PF25582">
    <property type="entry name" value="DH_Alsin"/>
    <property type="match status" value="1"/>
</dbReference>
<evidence type="ECO:0000313" key="5">
    <source>
        <dbReference type="Proteomes" id="UP000271974"/>
    </source>
</evidence>